<dbReference type="KEGG" id="fya:KMW28_24605"/>
<evidence type="ECO:0000313" key="1">
    <source>
        <dbReference type="EMBL" id="QWG04075.1"/>
    </source>
</evidence>
<dbReference type="PROSITE" id="PS51257">
    <property type="entry name" value="PROKAR_LIPOPROTEIN"/>
    <property type="match status" value="1"/>
</dbReference>
<name>A0AAX1N9E6_9BACT</name>
<proteinExistence type="predicted"/>
<organism evidence="1 2">
    <name type="scientific">Flammeovirga yaeyamensis</name>
    <dbReference type="NCBI Taxonomy" id="367791"/>
    <lineage>
        <taxon>Bacteria</taxon>
        <taxon>Pseudomonadati</taxon>
        <taxon>Bacteroidota</taxon>
        <taxon>Cytophagia</taxon>
        <taxon>Cytophagales</taxon>
        <taxon>Flammeovirgaceae</taxon>
        <taxon>Flammeovirga</taxon>
    </lineage>
</organism>
<dbReference type="AlphaFoldDB" id="A0AAX1N9E6"/>
<keyword evidence="2" id="KW-1185">Reference proteome</keyword>
<sequence length="130" mass="14506">MKNLTIFLFTIFALSSCGTGSSNASKEQMTGNDKDAHGCIGSAGFTWSETYQECVRAWEVGTTLKPLDSKSTSNAYVILSQDHSKVELFLPDSRSSVMLESEDHEVFVSSKYEYHVDNHHLKIDGKLTYQ</sequence>
<dbReference type="RefSeq" id="WP_169663570.1">
    <property type="nucleotide sequence ID" value="NZ_CP076133.1"/>
</dbReference>
<dbReference type="Proteomes" id="UP000678679">
    <property type="component" value="Chromosome 2"/>
</dbReference>
<protein>
    <recommendedName>
        <fullName evidence="3">Lipoprotein</fullName>
    </recommendedName>
</protein>
<dbReference type="EMBL" id="CP076133">
    <property type="protein sequence ID" value="QWG04075.1"/>
    <property type="molecule type" value="Genomic_DNA"/>
</dbReference>
<gene>
    <name evidence="1" type="ORF">KMW28_24605</name>
</gene>
<evidence type="ECO:0000313" key="2">
    <source>
        <dbReference type="Proteomes" id="UP000678679"/>
    </source>
</evidence>
<accession>A0AAX1N9E6</accession>
<evidence type="ECO:0008006" key="3">
    <source>
        <dbReference type="Google" id="ProtNLM"/>
    </source>
</evidence>
<reference evidence="1 2" key="1">
    <citation type="submission" date="2021-05" db="EMBL/GenBank/DDBJ databases">
        <title>Comparative genomic studies on the polysaccharide-degrading batcterial strains of the Flammeovirga genus.</title>
        <authorList>
            <person name="Zewei F."/>
            <person name="Zheng Z."/>
            <person name="Yu L."/>
            <person name="Ruyue G."/>
            <person name="Yanhong M."/>
            <person name="Yuanyuan C."/>
            <person name="Jingyan G."/>
            <person name="Wenjun H."/>
        </authorList>
    </citation>
    <scope>NUCLEOTIDE SEQUENCE [LARGE SCALE GENOMIC DNA]</scope>
    <source>
        <strain evidence="1 2">NBRC:100898</strain>
    </source>
</reference>